<organism evidence="1 2">
    <name type="scientific">Amniculicola lignicola CBS 123094</name>
    <dbReference type="NCBI Taxonomy" id="1392246"/>
    <lineage>
        <taxon>Eukaryota</taxon>
        <taxon>Fungi</taxon>
        <taxon>Dikarya</taxon>
        <taxon>Ascomycota</taxon>
        <taxon>Pezizomycotina</taxon>
        <taxon>Dothideomycetes</taxon>
        <taxon>Pleosporomycetidae</taxon>
        <taxon>Pleosporales</taxon>
        <taxon>Amniculicolaceae</taxon>
        <taxon>Amniculicola</taxon>
    </lineage>
</organism>
<name>A0A6A5WB08_9PLEO</name>
<gene>
    <name evidence="1" type="ORF">P154DRAFT_623250</name>
</gene>
<sequence>MPSLSNAEATSKWSSTVKSQISEALKEYYDKETDSPRYASVMIALGAYIATRTDAPRDVFMAEEATTTYTTVPAWYSNLPTGVQEYASSFGSVETQIRASVLSKNGARLNTAPVSLTSTEMHPVSTSIQQYPVSHNASDVLKTTPSATWADQNTATTAGSKGEAARPTGMAKIVGAGMAAVGAAVLL</sequence>
<evidence type="ECO:0000313" key="1">
    <source>
        <dbReference type="EMBL" id="KAF1996315.1"/>
    </source>
</evidence>
<dbReference type="AlphaFoldDB" id="A0A6A5WB08"/>
<reference evidence="1" key="1">
    <citation type="journal article" date="2020" name="Stud. Mycol.">
        <title>101 Dothideomycetes genomes: a test case for predicting lifestyles and emergence of pathogens.</title>
        <authorList>
            <person name="Haridas S."/>
            <person name="Albert R."/>
            <person name="Binder M."/>
            <person name="Bloem J."/>
            <person name="Labutti K."/>
            <person name="Salamov A."/>
            <person name="Andreopoulos B."/>
            <person name="Baker S."/>
            <person name="Barry K."/>
            <person name="Bills G."/>
            <person name="Bluhm B."/>
            <person name="Cannon C."/>
            <person name="Castanera R."/>
            <person name="Culley D."/>
            <person name="Daum C."/>
            <person name="Ezra D."/>
            <person name="Gonzalez J."/>
            <person name="Henrissat B."/>
            <person name="Kuo A."/>
            <person name="Liang C."/>
            <person name="Lipzen A."/>
            <person name="Lutzoni F."/>
            <person name="Magnuson J."/>
            <person name="Mondo S."/>
            <person name="Nolan M."/>
            <person name="Ohm R."/>
            <person name="Pangilinan J."/>
            <person name="Park H.-J."/>
            <person name="Ramirez L."/>
            <person name="Alfaro M."/>
            <person name="Sun H."/>
            <person name="Tritt A."/>
            <person name="Yoshinaga Y."/>
            <person name="Zwiers L.-H."/>
            <person name="Turgeon B."/>
            <person name="Goodwin S."/>
            <person name="Spatafora J."/>
            <person name="Crous P."/>
            <person name="Grigoriev I."/>
        </authorList>
    </citation>
    <scope>NUCLEOTIDE SEQUENCE</scope>
    <source>
        <strain evidence="1">CBS 123094</strain>
    </source>
</reference>
<keyword evidence="2" id="KW-1185">Reference proteome</keyword>
<protein>
    <submittedName>
        <fullName evidence="1">Uncharacterized protein</fullName>
    </submittedName>
</protein>
<dbReference type="Proteomes" id="UP000799779">
    <property type="component" value="Unassembled WGS sequence"/>
</dbReference>
<proteinExistence type="predicted"/>
<dbReference type="EMBL" id="ML977626">
    <property type="protein sequence ID" value="KAF1996315.1"/>
    <property type="molecule type" value="Genomic_DNA"/>
</dbReference>
<evidence type="ECO:0000313" key="2">
    <source>
        <dbReference type="Proteomes" id="UP000799779"/>
    </source>
</evidence>
<accession>A0A6A5WB08</accession>